<evidence type="ECO:0000256" key="1">
    <source>
        <dbReference type="SAM" id="MobiDB-lite"/>
    </source>
</evidence>
<feature type="domain" description="HTH cro/C1-type" evidence="2">
    <location>
        <begin position="28"/>
        <end position="64"/>
    </location>
</feature>
<dbReference type="GO" id="GO:0003677">
    <property type="term" value="F:DNA binding"/>
    <property type="evidence" value="ECO:0007669"/>
    <property type="project" value="InterPro"/>
</dbReference>
<evidence type="ECO:0000313" key="4">
    <source>
        <dbReference type="Proteomes" id="UP000009881"/>
    </source>
</evidence>
<keyword evidence="4" id="KW-1185">Reference proteome</keyword>
<dbReference type="PROSITE" id="PS50943">
    <property type="entry name" value="HTH_CROC1"/>
    <property type="match status" value="1"/>
</dbReference>
<protein>
    <recommendedName>
        <fullName evidence="2">HTH cro/C1-type domain-containing protein</fullName>
    </recommendedName>
</protein>
<sequence length="91" mass="10131">MADLPDDWDDAPEFDATNSADPDAAGMLKVSRAVLGLTQQRLADLMDIPLATLRNWEQRRTVPDDAARTLITLLFRHPREVAAMLETDRAA</sequence>
<dbReference type="RefSeq" id="WP_009540459.1">
    <property type="nucleotide sequence ID" value="NZ_ANHY01000008.1"/>
</dbReference>
<dbReference type="AlphaFoldDB" id="K9GYM7"/>
<dbReference type="Proteomes" id="UP000009881">
    <property type="component" value="Unassembled WGS sequence"/>
</dbReference>
<dbReference type="STRING" id="1238182.C882_4351"/>
<proteinExistence type="predicted"/>
<evidence type="ECO:0000313" key="3">
    <source>
        <dbReference type="EMBL" id="EKV30392.1"/>
    </source>
</evidence>
<reference evidence="3 4" key="1">
    <citation type="journal article" date="2013" name="Genome Announc.">
        <title>Draft Genome Sequence of an Alphaproteobacterium, Caenispirillum salinarum AK4(T), Isolated from a Solar Saltern.</title>
        <authorList>
            <person name="Khatri I."/>
            <person name="Singh A."/>
            <person name="Korpole S."/>
            <person name="Pinnaka A.K."/>
            <person name="Subramanian S."/>
        </authorList>
    </citation>
    <scope>NUCLEOTIDE SEQUENCE [LARGE SCALE GENOMIC DNA]</scope>
    <source>
        <strain evidence="3 4">AK4</strain>
    </source>
</reference>
<feature type="region of interest" description="Disordered" evidence="1">
    <location>
        <begin position="1"/>
        <end position="22"/>
    </location>
</feature>
<dbReference type="Gene3D" id="1.10.260.40">
    <property type="entry name" value="lambda repressor-like DNA-binding domains"/>
    <property type="match status" value="1"/>
</dbReference>
<dbReference type="InterPro" id="IPR010982">
    <property type="entry name" value="Lambda_DNA-bd_dom_sf"/>
</dbReference>
<accession>K9GYM7</accession>
<comment type="caution">
    <text evidence="3">The sequence shown here is derived from an EMBL/GenBank/DDBJ whole genome shotgun (WGS) entry which is preliminary data.</text>
</comment>
<dbReference type="InterPro" id="IPR001387">
    <property type="entry name" value="Cro/C1-type_HTH"/>
</dbReference>
<evidence type="ECO:0000259" key="2">
    <source>
        <dbReference type="PROSITE" id="PS50943"/>
    </source>
</evidence>
<feature type="compositionally biased region" description="Acidic residues" evidence="1">
    <location>
        <begin position="1"/>
        <end position="13"/>
    </location>
</feature>
<dbReference type="CDD" id="cd00093">
    <property type="entry name" value="HTH_XRE"/>
    <property type="match status" value="1"/>
</dbReference>
<gene>
    <name evidence="3" type="ORF">C882_4351</name>
</gene>
<dbReference type="EMBL" id="ANHY01000008">
    <property type="protein sequence ID" value="EKV30392.1"/>
    <property type="molecule type" value="Genomic_DNA"/>
</dbReference>
<dbReference type="SUPFAM" id="SSF47413">
    <property type="entry name" value="lambda repressor-like DNA-binding domains"/>
    <property type="match status" value="1"/>
</dbReference>
<organism evidence="3 4">
    <name type="scientific">Caenispirillum salinarum AK4</name>
    <dbReference type="NCBI Taxonomy" id="1238182"/>
    <lineage>
        <taxon>Bacteria</taxon>
        <taxon>Pseudomonadati</taxon>
        <taxon>Pseudomonadota</taxon>
        <taxon>Alphaproteobacteria</taxon>
        <taxon>Rhodospirillales</taxon>
        <taxon>Novispirillaceae</taxon>
        <taxon>Caenispirillum</taxon>
    </lineage>
</organism>
<name>K9GYM7_9PROT</name>
<dbReference type="eggNOG" id="ENOG502ZDSG">
    <property type="taxonomic scope" value="Bacteria"/>
</dbReference>
<dbReference type="OrthoDB" id="461984at2"/>